<dbReference type="InterPro" id="IPR036397">
    <property type="entry name" value="RNaseH_sf"/>
</dbReference>
<dbReference type="EMBL" id="LDOU01000015">
    <property type="protein sequence ID" value="KLV07918.1"/>
    <property type="molecule type" value="Genomic_DNA"/>
</dbReference>
<dbReference type="SUPFAM" id="SSF53098">
    <property type="entry name" value="Ribonuclease H-like"/>
    <property type="match status" value="1"/>
</dbReference>
<dbReference type="InterPro" id="IPR013520">
    <property type="entry name" value="Ribonucl_H"/>
</dbReference>
<comment type="catalytic activity">
    <reaction evidence="5">
        <text>DNA(n) + a 2'-deoxyribonucleoside 5'-triphosphate = DNA(n+1) + diphosphate</text>
        <dbReference type="Rhea" id="RHEA:22508"/>
        <dbReference type="Rhea" id="RHEA-COMP:17339"/>
        <dbReference type="Rhea" id="RHEA-COMP:17340"/>
        <dbReference type="ChEBI" id="CHEBI:33019"/>
        <dbReference type="ChEBI" id="CHEBI:61560"/>
        <dbReference type="ChEBI" id="CHEBI:173112"/>
        <dbReference type="EC" id="2.7.7.7"/>
    </reaction>
</comment>
<sequence>MSIFTFTREQMRRPLLNTRATPDWPTFFRTLQENAQDERLKAYYAAPMVSGDTPLCDVPFVALDFETTGLDPKKHEIISIGLVPFTLQRIRCRESAEWFVNPKRPLNEESVVIHGITHSTLENAPDLLKILEEVLNALAGKVVVVHYHKIEREFMAAALQSRLGERIHFPVVDTMAIESAIQQRDHGGFLKRMRGIRPNSVRLGRSRTRYGLPAYHPHHALTDALATAELLQAQIAYHFSPDTPLSEIWL</sequence>
<keyword evidence="4" id="KW-0269">Exonuclease</keyword>
<dbReference type="GO" id="GO:0003677">
    <property type="term" value="F:DNA binding"/>
    <property type="evidence" value="ECO:0007669"/>
    <property type="project" value="InterPro"/>
</dbReference>
<keyword evidence="8" id="KW-1185">Reference proteome</keyword>
<dbReference type="CDD" id="cd06127">
    <property type="entry name" value="DEDDh"/>
    <property type="match status" value="1"/>
</dbReference>
<evidence type="ECO:0000256" key="2">
    <source>
        <dbReference type="ARBA" id="ARBA00022722"/>
    </source>
</evidence>
<dbReference type="EC" id="2.7.7.7" evidence="1"/>
<evidence type="ECO:0000256" key="3">
    <source>
        <dbReference type="ARBA" id="ARBA00022801"/>
    </source>
</evidence>
<feature type="domain" description="Exonuclease" evidence="6">
    <location>
        <begin position="59"/>
        <end position="240"/>
    </location>
</feature>
<keyword evidence="2" id="KW-0540">Nuclease</keyword>
<gene>
    <name evidence="7" type="ORF">ABT57_13750</name>
</gene>
<reference evidence="7 8" key="1">
    <citation type="submission" date="2015-05" db="EMBL/GenBank/DDBJ databases">
        <title>Photobacterium galathea sp. nov.</title>
        <authorList>
            <person name="Machado H."/>
            <person name="Gram L."/>
        </authorList>
    </citation>
    <scope>NUCLEOTIDE SEQUENCE [LARGE SCALE GENOMIC DNA]</scope>
    <source>
        <strain evidence="7 8">DSM 22954</strain>
    </source>
</reference>
<dbReference type="Gene3D" id="3.30.420.10">
    <property type="entry name" value="Ribonuclease H-like superfamily/Ribonuclease H"/>
    <property type="match status" value="1"/>
</dbReference>
<dbReference type="GO" id="GO:0003887">
    <property type="term" value="F:DNA-directed DNA polymerase activity"/>
    <property type="evidence" value="ECO:0007669"/>
    <property type="project" value="UniProtKB-EC"/>
</dbReference>
<dbReference type="RefSeq" id="WP_047885811.1">
    <property type="nucleotide sequence ID" value="NZ_CP071326.1"/>
</dbReference>
<dbReference type="NCBIfam" id="NF006602">
    <property type="entry name" value="PRK09146.1"/>
    <property type="match status" value="1"/>
</dbReference>
<dbReference type="PANTHER" id="PTHR30231">
    <property type="entry name" value="DNA POLYMERASE III SUBUNIT EPSILON"/>
    <property type="match status" value="1"/>
</dbReference>
<dbReference type="NCBIfam" id="TIGR00573">
    <property type="entry name" value="dnaq"/>
    <property type="match status" value="1"/>
</dbReference>
<evidence type="ECO:0000256" key="1">
    <source>
        <dbReference type="ARBA" id="ARBA00012417"/>
    </source>
</evidence>
<dbReference type="Pfam" id="PF00929">
    <property type="entry name" value="RNase_T"/>
    <property type="match status" value="1"/>
</dbReference>
<dbReference type="GO" id="GO:0008408">
    <property type="term" value="F:3'-5' exonuclease activity"/>
    <property type="evidence" value="ECO:0007669"/>
    <property type="project" value="TreeGrafter"/>
</dbReference>
<dbReference type="Proteomes" id="UP000035909">
    <property type="component" value="Unassembled WGS sequence"/>
</dbReference>
<dbReference type="GO" id="GO:0005829">
    <property type="term" value="C:cytosol"/>
    <property type="evidence" value="ECO:0007669"/>
    <property type="project" value="TreeGrafter"/>
</dbReference>
<dbReference type="InterPro" id="IPR012337">
    <property type="entry name" value="RNaseH-like_sf"/>
</dbReference>
<evidence type="ECO:0000256" key="5">
    <source>
        <dbReference type="ARBA" id="ARBA00049244"/>
    </source>
</evidence>
<dbReference type="PANTHER" id="PTHR30231:SF4">
    <property type="entry name" value="PROTEIN NEN2"/>
    <property type="match status" value="1"/>
</dbReference>
<protein>
    <recommendedName>
        <fullName evidence="1">DNA-directed DNA polymerase</fullName>
        <ecNumber evidence="1">2.7.7.7</ecNumber>
    </recommendedName>
</protein>
<dbReference type="InterPro" id="IPR006054">
    <property type="entry name" value="DnaQ"/>
</dbReference>
<accession>A0A0J1H8A5</accession>
<evidence type="ECO:0000313" key="7">
    <source>
        <dbReference type="EMBL" id="KLV07918.1"/>
    </source>
</evidence>
<evidence type="ECO:0000313" key="8">
    <source>
        <dbReference type="Proteomes" id="UP000035909"/>
    </source>
</evidence>
<dbReference type="PATRIC" id="fig|320778.3.peg.2995"/>
<keyword evidence="3" id="KW-0378">Hydrolase</keyword>
<proteinExistence type="predicted"/>
<comment type="caution">
    <text evidence="7">The sequence shown here is derived from an EMBL/GenBank/DDBJ whole genome shotgun (WGS) entry which is preliminary data.</text>
</comment>
<dbReference type="SMART" id="SM00479">
    <property type="entry name" value="EXOIII"/>
    <property type="match status" value="1"/>
</dbReference>
<dbReference type="STRING" id="320778.ABT57_13750"/>
<evidence type="ECO:0000256" key="4">
    <source>
        <dbReference type="ARBA" id="ARBA00022839"/>
    </source>
</evidence>
<dbReference type="GO" id="GO:0006260">
    <property type="term" value="P:DNA replication"/>
    <property type="evidence" value="ECO:0007669"/>
    <property type="project" value="InterPro"/>
</dbReference>
<dbReference type="AlphaFoldDB" id="A0A0J1H8A5"/>
<organism evidence="7 8">
    <name type="scientific">Photobacterium ganghwense</name>
    <dbReference type="NCBI Taxonomy" id="320778"/>
    <lineage>
        <taxon>Bacteria</taxon>
        <taxon>Pseudomonadati</taxon>
        <taxon>Pseudomonadota</taxon>
        <taxon>Gammaproteobacteria</taxon>
        <taxon>Vibrionales</taxon>
        <taxon>Vibrionaceae</taxon>
        <taxon>Photobacterium</taxon>
    </lineage>
</organism>
<evidence type="ECO:0000259" key="6">
    <source>
        <dbReference type="SMART" id="SM00479"/>
    </source>
</evidence>
<name>A0A0J1H8A5_9GAMM</name>